<dbReference type="PANTHER" id="PTHR34814">
    <property type="entry name" value="NITROSOGUANIDINE RESISTANCE PROTEIN SNG1"/>
    <property type="match status" value="1"/>
</dbReference>
<dbReference type="STRING" id="93625.A0A409XQH6"/>
<dbReference type="InterPro" id="IPR053001">
    <property type="entry name" value="MNNG_permease-like"/>
</dbReference>
<feature type="transmembrane region" description="Helical" evidence="2">
    <location>
        <begin position="850"/>
        <end position="871"/>
    </location>
</feature>
<feature type="domain" description="DUF3533" evidence="3">
    <location>
        <begin position="57"/>
        <end position="296"/>
    </location>
</feature>
<dbReference type="OrthoDB" id="2140105at2759"/>
<feature type="transmembrane region" description="Helical" evidence="2">
    <location>
        <begin position="1237"/>
        <end position="1260"/>
    </location>
</feature>
<feature type="transmembrane region" description="Helical" evidence="2">
    <location>
        <begin position="738"/>
        <end position="758"/>
    </location>
</feature>
<dbReference type="InParanoid" id="A0A409XQH6"/>
<feature type="transmembrane region" description="Helical" evidence="2">
    <location>
        <begin position="667"/>
        <end position="693"/>
    </location>
</feature>
<dbReference type="EMBL" id="NHYD01000860">
    <property type="protein sequence ID" value="PPQ93065.1"/>
    <property type="molecule type" value="Genomic_DNA"/>
</dbReference>
<keyword evidence="2" id="KW-0812">Transmembrane</keyword>
<proteinExistence type="predicted"/>
<dbReference type="Proteomes" id="UP000283269">
    <property type="component" value="Unassembled WGS sequence"/>
</dbReference>
<feature type="transmembrane region" description="Helical" evidence="2">
    <location>
        <begin position="795"/>
        <end position="816"/>
    </location>
</feature>
<feature type="transmembrane region" description="Helical" evidence="2">
    <location>
        <begin position="48"/>
        <end position="74"/>
    </location>
</feature>
<name>A0A409XQH6_PSICY</name>
<reference evidence="4 5" key="1">
    <citation type="journal article" date="2018" name="Evol. Lett.">
        <title>Horizontal gene cluster transfer increased hallucinogenic mushroom diversity.</title>
        <authorList>
            <person name="Reynolds H.T."/>
            <person name="Vijayakumar V."/>
            <person name="Gluck-Thaler E."/>
            <person name="Korotkin H.B."/>
            <person name="Matheny P.B."/>
            <person name="Slot J.C."/>
        </authorList>
    </citation>
    <scope>NUCLEOTIDE SEQUENCE [LARGE SCALE GENOMIC DNA]</scope>
    <source>
        <strain evidence="4 5">2631</strain>
    </source>
</reference>
<keyword evidence="5" id="KW-1185">Reference proteome</keyword>
<feature type="transmembrane region" description="Helical" evidence="2">
    <location>
        <begin position="1108"/>
        <end position="1127"/>
    </location>
</feature>
<feature type="domain" description="DUF3533" evidence="3">
    <location>
        <begin position="1029"/>
        <end position="1252"/>
    </location>
</feature>
<dbReference type="Pfam" id="PF12051">
    <property type="entry name" value="DUF3533"/>
    <property type="match status" value="5"/>
</dbReference>
<evidence type="ECO:0000256" key="1">
    <source>
        <dbReference type="SAM" id="MobiDB-lite"/>
    </source>
</evidence>
<dbReference type="PANTHER" id="PTHR34814:SF1">
    <property type="entry name" value="NITROSOGUANIDINE RESISTANCE PROTEIN SNG1"/>
    <property type="match status" value="1"/>
</dbReference>
<protein>
    <recommendedName>
        <fullName evidence="3">DUF3533 domain-containing protein</fullName>
    </recommendedName>
</protein>
<evidence type="ECO:0000259" key="3">
    <source>
        <dbReference type="Pfam" id="PF12051"/>
    </source>
</evidence>
<comment type="caution">
    <text evidence="4">The sequence shown here is derived from an EMBL/GenBank/DDBJ whole genome shotgun (WGS) entry which is preliminary data.</text>
</comment>
<feature type="region of interest" description="Disordered" evidence="1">
    <location>
        <begin position="1269"/>
        <end position="1298"/>
    </location>
</feature>
<feature type="region of interest" description="Disordered" evidence="1">
    <location>
        <begin position="1"/>
        <end position="25"/>
    </location>
</feature>
<feature type="domain" description="DUF3533" evidence="3">
    <location>
        <begin position="852"/>
        <end position="988"/>
    </location>
</feature>
<keyword evidence="2" id="KW-1133">Transmembrane helix</keyword>
<feature type="transmembrane region" description="Helical" evidence="2">
    <location>
        <begin position="314"/>
        <end position="334"/>
    </location>
</feature>
<accession>A0A409XQH6</accession>
<feature type="transmembrane region" description="Helical" evidence="2">
    <location>
        <begin position="1139"/>
        <end position="1163"/>
    </location>
</feature>
<feature type="transmembrane region" description="Helical" evidence="2">
    <location>
        <begin position="705"/>
        <end position="726"/>
    </location>
</feature>
<feature type="transmembrane region" description="Helical" evidence="2">
    <location>
        <begin position="623"/>
        <end position="646"/>
    </location>
</feature>
<dbReference type="InterPro" id="IPR022703">
    <property type="entry name" value="DUF3533"/>
</dbReference>
<organism evidence="4 5">
    <name type="scientific">Psilocybe cyanescens</name>
    <dbReference type="NCBI Taxonomy" id="93625"/>
    <lineage>
        <taxon>Eukaryota</taxon>
        <taxon>Fungi</taxon>
        <taxon>Dikarya</taxon>
        <taxon>Basidiomycota</taxon>
        <taxon>Agaricomycotina</taxon>
        <taxon>Agaricomycetes</taxon>
        <taxon>Agaricomycetidae</taxon>
        <taxon>Agaricales</taxon>
        <taxon>Agaricineae</taxon>
        <taxon>Strophariaceae</taxon>
        <taxon>Psilocybe</taxon>
    </lineage>
</organism>
<dbReference type="GO" id="GO:0016020">
    <property type="term" value="C:membrane"/>
    <property type="evidence" value="ECO:0007669"/>
    <property type="project" value="TreeGrafter"/>
</dbReference>
<feature type="transmembrane region" description="Helical" evidence="2">
    <location>
        <begin position="1067"/>
        <end position="1087"/>
    </location>
</feature>
<feature type="domain" description="DUF3533" evidence="3">
    <location>
        <begin position="299"/>
        <end position="381"/>
    </location>
</feature>
<feature type="compositionally biased region" description="Low complexity" evidence="1">
    <location>
        <begin position="1"/>
        <end position="13"/>
    </location>
</feature>
<evidence type="ECO:0000313" key="5">
    <source>
        <dbReference type="Proteomes" id="UP000283269"/>
    </source>
</evidence>
<gene>
    <name evidence="4" type="ORF">CVT25_011941</name>
</gene>
<keyword evidence="2" id="KW-0472">Membrane</keyword>
<feature type="transmembrane region" description="Helical" evidence="2">
    <location>
        <begin position="236"/>
        <end position="260"/>
    </location>
</feature>
<sequence length="1298" mass="141902">MPASSNSSQSSLSRHGMAKADSTTNNGRPVFRPFYDTSREAAIARATYLKIFCGASFAIILLIFAVFSIFWGALWKIPVRNLQGWVVDFDGGVIGKSVVDGLNMPSSASKVTWSVVPVSDFPGGPSEVGGLVLEEHTWVAITINEGSSSRLSQSLVAPNATYDGSEAVSIFAVEARNENALQQAQGSLNAILQTIATQTAQQIANSTNLSSLLTISPQTLVTPVSYQIQNLAPFNVPLATAVTFVGLIYQLILSFFIVMISNAAREGSGLDKTLPTRSLIILRLVSSFIGYLVISVRSYGLALESLMTLLTVKGIPFFMITWIISNVSVCIFPIEVMPVVFRYGYAAPFYNVSRAMRTIVFGTKNTVGESFGILLVWIAISCTTLPLIQIFVRRKAAAVTAAQSHAPEPFSRSFWGKGDVELAKARTIYLKTVVPGVILVAITILAVFSIFWGSAWKIPDHSLPGWIVDFDGGQVGQFVMENLRTAERGAISWEVVPSSRFRMGLSDLKEAVQENGAWVAVVVNADATSRLESSVANPNASYNGAEAITIYGNEARNENAYRNILRPSVEASVHATQLAFAVQFAESISSNSNIASILATSPQTIVNPISFTTVNLVPFSQPVAIAALSTGLIFVLIMSYFVVMIANGARQASGLLRLLSLKSLIALRLGTSFIAYFFLAASIFIFDLIYSFVNLAFKLDLGHKFGHAGFVLFWIVSWIYMLAVGLALESLITVMKQFVPFFLIIWIVINVSANSYPIEVLPKIFHYGYATPFYNLSKAIRTIVFGTKNTLGLNIGVLLAWALISCATLVGLQWFVRQKDVEASFSRSLFEKGDKELADARVAYAKKLGVGMLLVALEILAVFSIFWGSLWRVPAHLLSGWIVDFDGGIVGQFVAENLKAEQATTIVWEVVSPSRFQGGLDDLKKAVVDNGAWVAVVVNDGATARLSNSTANPNPAYNGEEAVTVYADEARNENAFFVLSSAIDPVLTLYHLVLFSRNLVRPSVSFWVFGVSLKVSDSSTPTGGRVDYVAQVIQSPNFDSIVQTSPQTIVDPVSFTVVNLVPFSQPVATAALSTGLIFLLIMSNFIVTIASNARQTSGIPRLLSLRSIVALRLGSSFVAYFFLSPFASWKSVYGRAGFFLFWAISWIYMLAVGLALESLLTVLKQYLSFFMTMWIVVNTSTNSNPLEVLPKIFHYGYAMPFYNFSKAVRTIVFGTRDTSHVLEHEARDLTRSHINPLGLNIGVLLAWILVSCVTLTGFQWSQRRRDVNEMRKKAVKEPVPKPKETDDLAGEQKEKEEV</sequence>
<feature type="transmembrane region" description="Helical" evidence="2">
    <location>
        <begin position="371"/>
        <end position="392"/>
    </location>
</feature>
<feature type="transmembrane region" description="Helical" evidence="2">
    <location>
        <begin position="433"/>
        <end position="455"/>
    </location>
</feature>
<evidence type="ECO:0000313" key="4">
    <source>
        <dbReference type="EMBL" id="PPQ93065.1"/>
    </source>
</evidence>
<evidence type="ECO:0000256" key="2">
    <source>
        <dbReference type="SAM" id="Phobius"/>
    </source>
</evidence>
<feature type="domain" description="DUF3533" evidence="3">
    <location>
        <begin position="437"/>
        <end position="805"/>
    </location>
</feature>
<feature type="transmembrane region" description="Helical" evidence="2">
    <location>
        <begin position="280"/>
        <end position="302"/>
    </location>
</feature>